<dbReference type="SUPFAM" id="SSF52172">
    <property type="entry name" value="CheY-like"/>
    <property type="match status" value="1"/>
</dbReference>
<dbReference type="InterPro" id="IPR011006">
    <property type="entry name" value="CheY-like_superfamily"/>
</dbReference>
<name>A0A0Q3IBP4_9HYPH</name>
<dbReference type="OrthoDB" id="315417at2"/>
<accession>A0A0Q3IBP4</accession>
<dbReference type="Proteomes" id="UP000051562">
    <property type="component" value="Unassembled WGS sequence"/>
</dbReference>
<keyword evidence="2" id="KW-0902">Two-component regulatory system</keyword>
<dbReference type="EMBL" id="LMAR01000001">
    <property type="protein sequence ID" value="KQK32245.1"/>
    <property type="molecule type" value="Genomic_DNA"/>
</dbReference>
<dbReference type="SUPFAM" id="SSF55073">
    <property type="entry name" value="Nucleotide cyclase"/>
    <property type="match status" value="1"/>
</dbReference>
<reference evidence="9 10" key="1">
    <citation type="submission" date="2015-10" db="EMBL/GenBank/DDBJ databases">
        <title>Draft genome of Bosea thiooxidans.</title>
        <authorList>
            <person name="Wang X."/>
        </authorList>
    </citation>
    <scope>NUCLEOTIDE SEQUENCE [LARGE SCALE GENOMIC DNA]</scope>
    <source>
        <strain evidence="9 10">CGMCC 9174</strain>
    </source>
</reference>
<evidence type="ECO:0000256" key="1">
    <source>
        <dbReference type="ARBA" id="ARBA00022553"/>
    </source>
</evidence>
<dbReference type="GO" id="GO:0000156">
    <property type="term" value="F:phosphorelay response regulator activity"/>
    <property type="evidence" value="ECO:0007669"/>
    <property type="project" value="TreeGrafter"/>
</dbReference>
<dbReference type="AlphaFoldDB" id="A0A0Q3IBP4"/>
<dbReference type="GO" id="GO:0032993">
    <property type="term" value="C:protein-DNA complex"/>
    <property type="evidence" value="ECO:0007669"/>
    <property type="project" value="TreeGrafter"/>
</dbReference>
<protein>
    <submittedName>
        <fullName evidence="9">Guanylate cyclase</fullName>
    </submittedName>
</protein>
<evidence type="ECO:0000256" key="2">
    <source>
        <dbReference type="ARBA" id="ARBA00023012"/>
    </source>
</evidence>
<dbReference type="GO" id="GO:0000976">
    <property type="term" value="F:transcription cis-regulatory region binding"/>
    <property type="evidence" value="ECO:0007669"/>
    <property type="project" value="TreeGrafter"/>
</dbReference>
<sequence>MHRPAKILVADDMADNVDIVRARLERLGYDVIVAGNGEDALERARTDLPDLVLLDVMMPKLDGIEVVKRLKADATLPFIPVLLLTAKSDPKDIVAGLDSGADDYLTKPIDNAALAARVRAMLRIKELHHQIRDQADRLAQQASELAAWAGRLEERVAAQLAELERVGRLKRFLAPQIAEIVLSDGADSLLQSHRREVVVLFCDLRGFTAFAETAEPEEVMAVLREYHGVLGPLVRLHEGTLDHFAGDGIMVFFNDPVPSPDAPAQAARLADAIRVEIGALAEIWHERGYTLGVGIGISQGFATLGQIGFEGRTDYTAIGTVANVAARLCADAKSGEILITRKLATAVSEIAEARSIGSVEMKGLARPIEVYRLGAVRRS</sequence>
<feature type="domain" description="Guanylate cyclase" evidence="8">
    <location>
        <begin position="198"/>
        <end position="329"/>
    </location>
</feature>
<dbReference type="GO" id="GO:0005829">
    <property type="term" value="C:cytosol"/>
    <property type="evidence" value="ECO:0007669"/>
    <property type="project" value="TreeGrafter"/>
</dbReference>
<evidence type="ECO:0000313" key="9">
    <source>
        <dbReference type="EMBL" id="KQK32245.1"/>
    </source>
</evidence>
<dbReference type="STRING" id="53254.SAMN05660750_04249"/>
<keyword evidence="1 6" id="KW-0597">Phosphoprotein</keyword>
<dbReference type="PROSITE" id="PS50110">
    <property type="entry name" value="RESPONSE_REGULATORY"/>
    <property type="match status" value="1"/>
</dbReference>
<keyword evidence="3" id="KW-0805">Transcription regulation</keyword>
<dbReference type="GO" id="GO:0009190">
    <property type="term" value="P:cyclic nucleotide biosynthetic process"/>
    <property type="evidence" value="ECO:0007669"/>
    <property type="project" value="InterPro"/>
</dbReference>
<feature type="modified residue" description="4-aspartylphosphate" evidence="6">
    <location>
        <position position="55"/>
    </location>
</feature>
<dbReference type="PANTHER" id="PTHR48111:SF1">
    <property type="entry name" value="TWO-COMPONENT RESPONSE REGULATOR ORR33"/>
    <property type="match status" value="1"/>
</dbReference>
<evidence type="ECO:0000259" key="8">
    <source>
        <dbReference type="PROSITE" id="PS50125"/>
    </source>
</evidence>
<dbReference type="GO" id="GO:0004016">
    <property type="term" value="F:adenylate cyclase activity"/>
    <property type="evidence" value="ECO:0007669"/>
    <property type="project" value="UniProtKB-ARBA"/>
</dbReference>
<dbReference type="Pfam" id="PF00211">
    <property type="entry name" value="Guanylate_cyc"/>
    <property type="match status" value="1"/>
</dbReference>
<dbReference type="Gene3D" id="3.40.50.2300">
    <property type="match status" value="1"/>
</dbReference>
<proteinExistence type="predicted"/>
<evidence type="ECO:0000256" key="5">
    <source>
        <dbReference type="ARBA" id="ARBA00023163"/>
    </source>
</evidence>
<keyword evidence="4" id="KW-0238">DNA-binding</keyword>
<evidence type="ECO:0000259" key="7">
    <source>
        <dbReference type="PROSITE" id="PS50110"/>
    </source>
</evidence>
<dbReference type="GO" id="GO:0006355">
    <property type="term" value="P:regulation of DNA-templated transcription"/>
    <property type="evidence" value="ECO:0007669"/>
    <property type="project" value="TreeGrafter"/>
</dbReference>
<gene>
    <name evidence="9" type="ORF">ARD30_00220</name>
</gene>
<keyword evidence="10" id="KW-1185">Reference proteome</keyword>
<evidence type="ECO:0000256" key="4">
    <source>
        <dbReference type="ARBA" id="ARBA00023125"/>
    </source>
</evidence>
<organism evidence="9 10">
    <name type="scientific">Bosea thiooxidans</name>
    <dbReference type="NCBI Taxonomy" id="53254"/>
    <lineage>
        <taxon>Bacteria</taxon>
        <taxon>Pseudomonadati</taxon>
        <taxon>Pseudomonadota</taxon>
        <taxon>Alphaproteobacteria</taxon>
        <taxon>Hyphomicrobiales</taxon>
        <taxon>Boseaceae</taxon>
        <taxon>Bosea</taxon>
    </lineage>
</organism>
<dbReference type="SMART" id="SM00044">
    <property type="entry name" value="CYCc"/>
    <property type="match status" value="1"/>
</dbReference>
<dbReference type="PANTHER" id="PTHR48111">
    <property type="entry name" value="REGULATOR OF RPOS"/>
    <property type="match status" value="1"/>
</dbReference>
<evidence type="ECO:0000256" key="6">
    <source>
        <dbReference type="PROSITE-ProRule" id="PRU00169"/>
    </source>
</evidence>
<dbReference type="InterPro" id="IPR029787">
    <property type="entry name" value="Nucleotide_cyclase"/>
</dbReference>
<dbReference type="InterPro" id="IPR001789">
    <property type="entry name" value="Sig_transdc_resp-reg_receiver"/>
</dbReference>
<comment type="caution">
    <text evidence="9">The sequence shown here is derived from an EMBL/GenBank/DDBJ whole genome shotgun (WGS) entry which is preliminary data.</text>
</comment>
<dbReference type="Pfam" id="PF00072">
    <property type="entry name" value="Response_reg"/>
    <property type="match status" value="1"/>
</dbReference>
<feature type="domain" description="Response regulatory" evidence="7">
    <location>
        <begin position="6"/>
        <end position="122"/>
    </location>
</feature>
<dbReference type="SMART" id="SM00448">
    <property type="entry name" value="REC"/>
    <property type="match status" value="1"/>
</dbReference>
<dbReference type="CDD" id="cd07302">
    <property type="entry name" value="CHD"/>
    <property type="match status" value="1"/>
</dbReference>
<keyword evidence="5" id="KW-0804">Transcription</keyword>
<dbReference type="PROSITE" id="PS50125">
    <property type="entry name" value="GUANYLATE_CYCLASE_2"/>
    <property type="match status" value="1"/>
</dbReference>
<dbReference type="Gene3D" id="3.30.70.1230">
    <property type="entry name" value="Nucleotide cyclase"/>
    <property type="match status" value="1"/>
</dbReference>
<dbReference type="InterPro" id="IPR039420">
    <property type="entry name" value="WalR-like"/>
</dbReference>
<evidence type="ECO:0000313" key="10">
    <source>
        <dbReference type="Proteomes" id="UP000051562"/>
    </source>
</evidence>
<evidence type="ECO:0000256" key="3">
    <source>
        <dbReference type="ARBA" id="ARBA00023015"/>
    </source>
</evidence>
<dbReference type="InterPro" id="IPR001054">
    <property type="entry name" value="A/G_cyclase"/>
</dbReference>